<evidence type="ECO:0000256" key="3">
    <source>
        <dbReference type="HAMAP-Rule" id="MF_01151"/>
    </source>
</evidence>
<evidence type="ECO:0000313" key="7">
    <source>
        <dbReference type="Proteomes" id="UP000676325"/>
    </source>
</evidence>
<dbReference type="GO" id="GO:0000774">
    <property type="term" value="F:adenyl-nucleotide exchange factor activity"/>
    <property type="evidence" value="ECO:0007669"/>
    <property type="project" value="InterPro"/>
</dbReference>
<dbReference type="CDD" id="cd00446">
    <property type="entry name" value="GrpE"/>
    <property type="match status" value="1"/>
</dbReference>
<comment type="subcellular location">
    <subcellularLocation>
        <location evidence="3">Cytoplasm</location>
    </subcellularLocation>
</comment>
<dbReference type="Gene3D" id="2.30.22.10">
    <property type="entry name" value="Head domain of nucleotide exchange factor GrpE"/>
    <property type="match status" value="1"/>
</dbReference>
<dbReference type="SUPFAM" id="SSF51064">
    <property type="entry name" value="Head domain of nucleotide exchange factor GrpE"/>
    <property type="match status" value="1"/>
</dbReference>
<dbReference type="GO" id="GO:0051082">
    <property type="term" value="F:unfolded protein binding"/>
    <property type="evidence" value="ECO:0007669"/>
    <property type="project" value="TreeGrafter"/>
</dbReference>
<dbReference type="InterPro" id="IPR013805">
    <property type="entry name" value="GrpE_CC"/>
</dbReference>
<name>A0A941EDV4_9ACTN</name>
<dbReference type="InterPro" id="IPR000740">
    <property type="entry name" value="GrpE"/>
</dbReference>
<evidence type="ECO:0000256" key="5">
    <source>
        <dbReference type="SAM" id="MobiDB-lite"/>
    </source>
</evidence>
<dbReference type="HAMAP" id="MF_01151">
    <property type="entry name" value="GrpE"/>
    <property type="match status" value="1"/>
</dbReference>
<dbReference type="GO" id="GO:0005737">
    <property type="term" value="C:cytoplasm"/>
    <property type="evidence" value="ECO:0007669"/>
    <property type="project" value="UniProtKB-SubCell"/>
</dbReference>
<dbReference type="EMBL" id="JAGSOH010000092">
    <property type="protein sequence ID" value="MBR7829611.1"/>
    <property type="molecule type" value="Genomic_DNA"/>
</dbReference>
<dbReference type="PANTHER" id="PTHR21237:SF23">
    <property type="entry name" value="GRPE PROTEIN HOMOLOG, MITOCHONDRIAL"/>
    <property type="match status" value="1"/>
</dbReference>
<dbReference type="AlphaFoldDB" id="A0A941EDV4"/>
<dbReference type="Gene3D" id="3.90.20.20">
    <property type="match status" value="1"/>
</dbReference>
<dbReference type="GO" id="GO:0042803">
    <property type="term" value="F:protein homodimerization activity"/>
    <property type="evidence" value="ECO:0007669"/>
    <property type="project" value="InterPro"/>
</dbReference>
<keyword evidence="3" id="KW-0963">Cytoplasm</keyword>
<feature type="region of interest" description="Disordered" evidence="5">
    <location>
        <begin position="1"/>
        <end position="22"/>
    </location>
</feature>
<evidence type="ECO:0000256" key="2">
    <source>
        <dbReference type="ARBA" id="ARBA00023186"/>
    </source>
</evidence>
<dbReference type="PANTHER" id="PTHR21237">
    <property type="entry name" value="GRPE PROTEIN"/>
    <property type="match status" value="1"/>
</dbReference>
<comment type="subunit">
    <text evidence="3">Homodimer.</text>
</comment>
<sequence>MTFENQGGEGRPAEPDRPEEPEHLRLIAEIEDKWRRALADLDNARKRHARELAHQAEAERRRVCLAWLPVVDNLELAIEHAGDRDDPLVHGLRAVRDQAVALLQSLGFPRHDETGVPFDPLRHDVAGVVDDPAVEPGTVVTVLRPGYGDPPDRQLRPAAVLVSRKQE</sequence>
<dbReference type="GO" id="GO:0006457">
    <property type="term" value="P:protein folding"/>
    <property type="evidence" value="ECO:0007669"/>
    <property type="project" value="InterPro"/>
</dbReference>
<dbReference type="InterPro" id="IPR009012">
    <property type="entry name" value="GrpE_head"/>
</dbReference>
<reference evidence="6" key="1">
    <citation type="submission" date="2021-04" db="EMBL/GenBank/DDBJ databases">
        <title>Genome based classification of Actinospica acidithermotolerans sp. nov., an actinobacterium isolated from an Indonesian hot spring.</title>
        <authorList>
            <person name="Kusuma A.B."/>
            <person name="Putra K.E."/>
            <person name="Nafisah S."/>
            <person name="Loh J."/>
            <person name="Nouioui I."/>
            <person name="Goodfellow M."/>
        </authorList>
    </citation>
    <scope>NUCLEOTIDE SEQUENCE</scope>
    <source>
        <strain evidence="6">MGRD01-02</strain>
    </source>
</reference>
<evidence type="ECO:0000256" key="1">
    <source>
        <dbReference type="ARBA" id="ARBA00009054"/>
    </source>
</evidence>
<accession>A0A941EDV4</accession>
<keyword evidence="2 3" id="KW-0143">Chaperone</keyword>
<dbReference type="Pfam" id="PF01025">
    <property type="entry name" value="GrpE"/>
    <property type="match status" value="1"/>
</dbReference>
<evidence type="ECO:0000256" key="4">
    <source>
        <dbReference type="RuleBase" id="RU004478"/>
    </source>
</evidence>
<comment type="similarity">
    <text evidence="1 3 4">Belongs to the GrpE family.</text>
</comment>
<gene>
    <name evidence="3" type="primary">grpE</name>
    <name evidence="6" type="ORF">KDK95_25115</name>
</gene>
<dbReference type="PRINTS" id="PR00773">
    <property type="entry name" value="GRPEPROTEIN"/>
</dbReference>
<dbReference type="SUPFAM" id="SSF58014">
    <property type="entry name" value="Coiled-coil domain of nucleotide exchange factor GrpE"/>
    <property type="match status" value="1"/>
</dbReference>
<feature type="compositionally biased region" description="Basic and acidic residues" evidence="5">
    <location>
        <begin position="11"/>
        <end position="22"/>
    </location>
</feature>
<dbReference type="Proteomes" id="UP000676325">
    <property type="component" value="Unassembled WGS sequence"/>
</dbReference>
<protein>
    <recommendedName>
        <fullName evidence="3">Protein GrpE</fullName>
    </recommendedName>
    <alternativeName>
        <fullName evidence="3">HSP-70 cofactor</fullName>
    </alternativeName>
</protein>
<proteinExistence type="inferred from homology"/>
<comment type="function">
    <text evidence="3">Participates actively in the response to hyperosmotic and heat shock by preventing the aggregation of stress-denatured proteins, in association with DnaK and GrpE. It is the nucleotide exchange factor for DnaK and may function as a thermosensor. Unfolded proteins bind initially to DnaJ; upon interaction with the DnaJ-bound protein, DnaK hydrolyzes its bound ATP, resulting in the formation of a stable complex. GrpE releases ADP from DnaK; ATP binding to DnaK triggers the release of the substrate protein, thus completing the reaction cycle. Several rounds of ATP-dependent interactions between DnaJ, DnaK and GrpE are required for fully efficient folding.</text>
</comment>
<keyword evidence="3" id="KW-0346">Stress response</keyword>
<keyword evidence="7" id="KW-1185">Reference proteome</keyword>
<dbReference type="GO" id="GO:0051087">
    <property type="term" value="F:protein-folding chaperone binding"/>
    <property type="evidence" value="ECO:0007669"/>
    <property type="project" value="InterPro"/>
</dbReference>
<organism evidence="6 7">
    <name type="scientific">Actinospica acidithermotolerans</name>
    <dbReference type="NCBI Taxonomy" id="2828514"/>
    <lineage>
        <taxon>Bacteria</taxon>
        <taxon>Bacillati</taxon>
        <taxon>Actinomycetota</taxon>
        <taxon>Actinomycetes</taxon>
        <taxon>Catenulisporales</taxon>
        <taxon>Actinospicaceae</taxon>
        <taxon>Actinospica</taxon>
    </lineage>
</organism>
<comment type="caution">
    <text evidence="6">The sequence shown here is derived from an EMBL/GenBank/DDBJ whole genome shotgun (WGS) entry which is preliminary data.</text>
</comment>
<evidence type="ECO:0000313" key="6">
    <source>
        <dbReference type="EMBL" id="MBR7829611.1"/>
    </source>
</evidence>